<organism evidence="1 2">
    <name type="scientific">Caerostris extrusa</name>
    <name type="common">Bark spider</name>
    <name type="synonym">Caerostris bankana</name>
    <dbReference type="NCBI Taxonomy" id="172846"/>
    <lineage>
        <taxon>Eukaryota</taxon>
        <taxon>Metazoa</taxon>
        <taxon>Ecdysozoa</taxon>
        <taxon>Arthropoda</taxon>
        <taxon>Chelicerata</taxon>
        <taxon>Arachnida</taxon>
        <taxon>Araneae</taxon>
        <taxon>Araneomorphae</taxon>
        <taxon>Entelegynae</taxon>
        <taxon>Araneoidea</taxon>
        <taxon>Araneidae</taxon>
        <taxon>Caerostris</taxon>
    </lineage>
</organism>
<dbReference type="AlphaFoldDB" id="A0AAV4N4A1"/>
<evidence type="ECO:0000313" key="1">
    <source>
        <dbReference type="EMBL" id="GIX78506.1"/>
    </source>
</evidence>
<protein>
    <submittedName>
        <fullName evidence="1">Uncharacterized protein</fullName>
    </submittedName>
</protein>
<dbReference type="Proteomes" id="UP001054945">
    <property type="component" value="Unassembled WGS sequence"/>
</dbReference>
<gene>
    <name evidence="1" type="ORF">CEXT_129641</name>
</gene>
<accession>A0AAV4N4A1</accession>
<sequence>MIMYPIPKKIKAPNTASVLIALRSAYGSEPSAQKSEVLGVKEVLFAAFLALPSPICPSYLEVLVVCQFPEIAYKRQRQKCIIL</sequence>
<evidence type="ECO:0000313" key="2">
    <source>
        <dbReference type="Proteomes" id="UP001054945"/>
    </source>
</evidence>
<comment type="caution">
    <text evidence="1">The sequence shown here is derived from an EMBL/GenBank/DDBJ whole genome shotgun (WGS) entry which is preliminary data.</text>
</comment>
<name>A0AAV4N4A1_CAEEX</name>
<proteinExistence type="predicted"/>
<dbReference type="EMBL" id="BPLR01002843">
    <property type="protein sequence ID" value="GIX78506.1"/>
    <property type="molecule type" value="Genomic_DNA"/>
</dbReference>
<reference evidence="1 2" key="1">
    <citation type="submission" date="2021-06" db="EMBL/GenBank/DDBJ databases">
        <title>Caerostris extrusa draft genome.</title>
        <authorList>
            <person name="Kono N."/>
            <person name="Arakawa K."/>
        </authorList>
    </citation>
    <scope>NUCLEOTIDE SEQUENCE [LARGE SCALE GENOMIC DNA]</scope>
</reference>
<keyword evidence="2" id="KW-1185">Reference proteome</keyword>